<dbReference type="EMBL" id="JALZ01000010">
    <property type="protein sequence ID" value="ETX14577.1"/>
    <property type="molecule type" value="Genomic_DNA"/>
</dbReference>
<name>X7EF66_9RHOB</name>
<dbReference type="AlphaFoldDB" id="X7EF66"/>
<sequence>MRQTIPPPRPTRAAALLAAMLLSLPFALIALGELAWWLLAGG</sequence>
<protein>
    <recommendedName>
        <fullName evidence="3">Phosphatidate cytidylyltransferase</fullName>
    </recommendedName>
</protein>
<dbReference type="Proteomes" id="UP000022447">
    <property type="component" value="Unassembled WGS sequence"/>
</dbReference>
<gene>
    <name evidence="1" type="ORF">OCH239_02755</name>
</gene>
<dbReference type="RefSeq" id="WP_280110839.1">
    <property type="nucleotide sequence ID" value="NZ_JALZ01000010.1"/>
</dbReference>
<evidence type="ECO:0000313" key="1">
    <source>
        <dbReference type="EMBL" id="ETX14577.1"/>
    </source>
</evidence>
<proteinExistence type="predicted"/>
<comment type="caution">
    <text evidence="1">The sequence shown here is derived from an EMBL/GenBank/DDBJ whole genome shotgun (WGS) entry which is preliminary data.</text>
</comment>
<accession>X7EF66</accession>
<evidence type="ECO:0008006" key="3">
    <source>
        <dbReference type="Google" id="ProtNLM"/>
    </source>
</evidence>
<reference evidence="1 2" key="1">
    <citation type="submission" date="2014-01" db="EMBL/GenBank/DDBJ databases">
        <title>Roseivivax halodurans JCM 10272 Genome Sequencing.</title>
        <authorList>
            <person name="Lai Q."/>
            <person name="Li G."/>
            <person name="Shao Z."/>
        </authorList>
    </citation>
    <scope>NUCLEOTIDE SEQUENCE [LARGE SCALE GENOMIC DNA]</scope>
    <source>
        <strain evidence="1 2">JCM 10272</strain>
    </source>
</reference>
<organism evidence="1 2">
    <name type="scientific">Roseivivax halodurans JCM 10272</name>
    <dbReference type="NCBI Taxonomy" id="1449350"/>
    <lineage>
        <taxon>Bacteria</taxon>
        <taxon>Pseudomonadati</taxon>
        <taxon>Pseudomonadota</taxon>
        <taxon>Alphaproteobacteria</taxon>
        <taxon>Rhodobacterales</taxon>
        <taxon>Roseobacteraceae</taxon>
        <taxon>Roseivivax</taxon>
    </lineage>
</organism>
<keyword evidence="2" id="KW-1185">Reference proteome</keyword>
<evidence type="ECO:0000313" key="2">
    <source>
        <dbReference type="Proteomes" id="UP000022447"/>
    </source>
</evidence>